<feature type="signal peptide" evidence="1">
    <location>
        <begin position="1"/>
        <end position="21"/>
    </location>
</feature>
<evidence type="ECO:0000313" key="3">
    <source>
        <dbReference type="Proteomes" id="UP000007110"/>
    </source>
</evidence>
<dbReference type="AlphaFoldDB" id="A0A7M7RG25"/>
<evidence type="ECO:0000256" key="1">
    <source>
        <dbReference type="SAM" id="SignalP"/>
    </source>
</evidence>
<name>A0A7M7RG25_STRPU</name>
<evidence type="ECO:0000313" key="2">
    <source>
        <dbReference type="EnsemblMetazoa" id="XP_800406"/>
    </source>
</evidence>
<dbReference type="Gene3D" id="3.90.1720.30">
    <property type="entry name" value="PPPDE domains"/>
    <property type="match status" value="1"/>
</dbReference>
<dbReference type="OrthoDB" id="6082640at2759"/>
<accession>A0A7M7RG25</accession>
<dbReference type="EnsemblMetazoa" id="XM_795313">
    <property type="protein sequence ID" value="XP_800406"/>
    <property type="gene ID" value="LOC586717"/>
</dbReference>
<keyword evidence="3" id="KW-1185">Reference proteome</keyword>
<keyword evidence="1" id="KW-0732">Signal</keyword>
<reference evidence="2" key="2">
    <citation type="submission" date="2021-01" db="UniProtKB">
        <authorList>
            <consortium name="EnsemblMetazoa"/>
        </authorList>
    </citation>
    <scope>IDENTIFICATION</scope>
</reference>
<dbReference type="RefSeq" id="XP_800406.2">
    <property type="nucleotide sequence ID" value="XM_795313.5"/>
</dbReference>
<dbReference type="Proteomes" id="UP000007110">
    <property type="component" value="Unassembled WGS sequence"/>
</dbReference>
<proteinExistence type="predicted"/>
<dbReference type="GeneID" id="586717"/>
<feature type="chain" id="PRO_5029861591" description="PPPDE domain-containing protein" evidence="1">
    <location>
        <begin position="22"/>
        <end position="195"/>
    </location>
</feature>
<dbReference type="OMA" id="YMCGWPN"/>
<evidence type="ECO:0008006" key="4">
    <source>
        <dbReference type="Google" id="ProtNLM"/>
    </source>
</evidence>
<protein>
    <recommendedName>
        <fullName evidence="4">PPPDE domain-containing protein</fullName>
    </recommendedName>
</protein>
<dbReference type="InParanoid" id="A0A7M7RG25"/>
<reference evidence="3" key="1">
    <citation type="submission" date="2015-02" db="EMBL/GenBank/DDBJ databases">
        <title>Genome sequencing for Strongylocentrotus purpuratus.</title>
        <authorList>
            <person name="Murali S."/>
            <person name="Liu Y."/>
            <person name="Vee V."/>
            <person name="English A."/>
            <person name="Wang M."/>
            <person name="Skinner E."/>
            <person name="Han Y."/>
            <person name="Muzny D.M."/>
            <person name="Worley K.C."/>
            <person name="Gibbs R.A."/>
        </authorList>
    </citation>
    <scope>NUCLEOTIDE SEQUENCE</scope>
</reference>
<dbReference type="KEGG" id="spu:586717"/>
<organism evidence="2 3">
    <name type="scientific">Strongylocentrotus purpuratus</name>
    <name type="common">Purple sea urchin</name>
    <dbReference type="NCBI Taxonomy" id="7668"/>
    <lineage>
        <taxon>Eukaryota</taxon>
        <taxon>Metazoa</taxon>
        <taxon>Echinodermata</taxon>
        <taxon>Eleutherozoa</taxon>
        <taxon>Echinozoa</taxon>
        <taxon>Echinoidea</taxon>
        <taxon>Euechinoidea</taxon>
        <taxon>Echinacea</taxon>
        <taxon>Camarodonta</taxon>
        <taxon>Echinidea</taxon>
        <taxon>Strongylocentrotidae</taxon>
        <taxon>Strongylocentrotus</taxon>
    </lineage>
</organism>
<sequence length="195" mass="21805">MWWKLLLNVLSLSLTVTLCSACTASSTGSRKPNKPFHGILNEPMADVWLGAMEFIDFTCGLPKNPDKPVEQPTANPLLNLPTDYTNQIAQSMKLPTGKVNPYKFDHSFVYFRGKTFEWGASIIYDYSTANIGRDPHVCPAIWSLQRGSNCTLSQVENLAAKFGPIHGAYHLFTNNCHHFAEWLMKKLIAGDCIPK</sequence>
<dbReference type="InterPro" id="IPR042266">
    <property type="entry name" value="PPPDE_sf"/>
</dbReference>